<sequence>MDFRQRLSEILAESLNKPSVIPPGYVLGSCFLGLGIMGLVSPAQAELAFPVRRNDDDEEEEKQDSSNVHPAARGSSITRVLRAHLYSKAGRDLVFGLSFFALQYQGNMRAIVALEGLVTIVGFVDGLAVWVYGAKEARPLAWSYWTWSSSILAIAGARLYFLPSSQ</sequence>
<comment type="caution">
    <text evidence="2">The sequence shown here is derived from an EMBL/GenBank/DDBJ whole genome shotgun (WGS) entry which is preliminary data.</text>
</comment>
<keyword evidence="1" id="KW-0812">Transmembrane</keyword>
<reference evidence="2 3" key="1">
    <citation type="submission" date="2023-01" db="EMBL/GenBank/DDBJ databases">
        <title>Analysis of 21 Apiospora genomes using comparative genomics revels a genus with tremendous synthesis potential of carbohydrate active enzymes and secondary metabolites.</title>
        <authorList>
            <person name="Sorensen T."/>
        </authorList>
    </citation>
    <scope>NUCLEOTIDE SEQUENCE [LARGE SCALE GENOMIC DNA]</scope>
    <source>
        <strain evidence="2 3">CBS 20057</strain>
    </source>
</reference>
<proteinExistence type="predicted"/>
<organism evidence="2 3">
    <name type="scientific">Apiospora marii</name>
    <dbReference type="NCBI Taxonomy" id="335849"/>
    <lineage>
        <taxon>Eukaryota</taxon>
        <taxon>Fungi</taxon>
        <taxon>Dikarya</taxon>
        <taxon>Ascomycota</taxon>
        <taxon>Pezizomycotina</taxon>
        <taxon>Sordariomycetes</taxon>
        <taxon>Xylariomycetidae</taxon>
        <taxon>Amphisphaeriales</taxon>
        <taxon>Apiosporaceae</taxon>
        <taxon>Apiospora</taxon>
    </lineage>
</organism>
<feature type="transmembrane region" description="Helical" evidence="1">
    <location>
        <begin position="144"/>
        <end position="161"/>
    </location>
</feature>
<gene>
    <name evidence="2" type="ORF">PG991_005476</name>
</gene>
<dbReference type="EMBL" id="JAQQWI010000007">
    <property type="protein sequence ID" value="KAK8028420.1"/>
    <property type="molecule type" value="Genomic_DNA"/>
</dbReference>
<dbReference type="InterPro" id="IPR025363">
    <property type="entry name" value="DUF4267"/>
</dbReference>
<name>A0ABR1S9B1_9PEZI</name>
<feature type="transmembrane region" description="Helical" evidence="1">
    <location>
        <begin position="20"/>
        <end position="40"/>
    </location>
</feature>
<protein>
    <submittedName>
        <fullName evidence="2">Uncharacterized protein</fullName>
    </submittedName>
</protein>
<evidence type="ECO:0000313" key="3">
    <source>
        <dbReference type="Proteomes" id="UP001396898"/>
    </source>
</evidence>
<feature type="transmembrane region" description="Helical" evidence="1">
    <location>
        <begin position="110"/>
        <end position="132"/>
    </location>
</feature>
<keyword evidence="1" id="KW-1133">Transmembrane helix</keyword>
<keyword evidence="3" id="KW-1185">Reference proteome</keyword>
<evidence type="ECO:0000256" key="1">
    <source>
        <dbReference type="SAM" id="Phobius"/>
    </source>
</evidence>
<accession>A0ABR1S9B1</accession>
<evidence type="ECO:0000313" key="2">
    <source>
        <dbReference type="EMBL" id="KAK8028420.1"/>
    </source>
</evidence>
<dbReference type="PROSITE" id="PS51257">
    <property type="entry name" value="PROKAR_LIPOPROTEIN"/>
    <property type="match status" value="1"/>
</dbReference>
<keyword evidence="1" id="KW-0472">Membrane</keyword>
<dbReference type="Pfam" id="PF14087">
    <property type="entry name" value="DUF4267"/>
    <property type="match status" value="1"/>
</dbReference>
<dbReference type="Proteomes" id="UP001396898">
    <property type="component" value="Unassembled WGS sequence"/>
</dbReference>